<accession>A0A1A8I570</accession>
<keyword evidence="1" id="KW-0732">Signal</keyword>
<feature type="non-terminal residue" evidence="2">
    <location>
        <position position="178"/>
    </location>
</feature>
<evidence type="ECO:0000256" key="1">
    <source>
        <dbReference type="SAM" id="SignalP"/>
    </source>
</evidence>
<feature type="chain" id="PRO_5008371758" evidence="1">
    <location>
        <begin position="18"/>
        <end position="178"/>
    </location>
</feature>
<reference evidence="2" key="2">
    <citation type="submission" date="2016-06" db="EMBL/GenBank/DDBJ databases">
        <title>The genome of a short-lived fish provides insights into sex chromosome evolution and the genetic control of aging.</title>
        <authorList>
            <person name="Reichwald K."/>
            <person name="Felder M."/>
            <person name="Petzold A."/>
            <person name="Koch P."/>
            <person name="Groth M."/>
            <person name="Platzer M."/>
        </authorList>
    </citation>
    <scope>NUCLEOTIDE SEQUENCE</scope>
    <source>
        <tissue evidence="2">Brain</tissue>
    </source>
</reference>
<evidence type="ECO:0000313" key="2">
    <source>
        <dbReference type="EMBL" id="SBQ92001.1"/>
    </source>
</evidence>
<gene>
    <name evidence="2" type="primary">CAOG_08770</name>
</gene>
<dbReference type="AlphaFoldDB" id="A0A1A8I570"/>
<reference evidence="2" key="1">
    <citation type="submission" date="2016-05" db="EMBL/GenBank/DDBJ databases">
        <authorList>
            <person name="Lavstsen T."/>
            <person name="Jespersen J.S."/>
        </authorList>
    </citation>
    <scope>NUCLEOTIDE SEQUENCE</scope>
    <source>
        <tissue evidence="2">Brain</tissue>
    </source>
</reference>
<dbReference type="EMBL" id="HAED01005971">
    <property type="protein sequence ID" value="SBQ92001.1"/>
    <property type="molecule type" value="Transcribed_RNA"/>
</dbReference>
<feature type="signal peptide" evidence="1">
    <location>
        <begin position="1"/>
        <end position="17"/>
    </location>
</feature>
<proteinExistence type="predicted"/>
<feature type="non-terminal residue" evidence="2">
    <location>
        <position position="1"/>
    </location>
</feature>
<name>A0A1A8I570_NOTKU</name>
<sequence>PLVTFHIFHVKIHLCVGFLLGETGATETTPPSLVLDRNDSTRQILLLLTPGLFRLHRCFSVKVIVLNKDSVDTSVDGGEVVNQSFLLFSRTGEMVPTLHGFRDKEAGRVEAGSYGRGGVNHSRLIYPLKRALLWMPLNSVERVTVGFHSGDELLLSITVCGQNFVEPLQLRISTVVLH</sequence>
<protein>
    <submittedName>
        <fullName evidence="2">Uncharacterized protein</fullName>
    </submittedName>
</protein>
<organism evidence="2">
    <name type="scientific">Nothobranchius kuhntae</name>
    <name type="common">Beira killifish</name>
    <dbReference type="NCBI Taxonomy" id="321403"/>
    <lineage>
        <taxon>Eukaryota</taxon>
        <taxon>Metazoa</taxon>
        <taxon>Chordata</taxon>
        <taxon>Craniata</taxon>
        <taxon>Vertebrata</taxon>
        <taxon>Euteleostomi</taxon>
        <taxon>Actinopterygii</taxon>
        <taxon>Neopterygii</taxon>
        <taxon>Teleostei</taxon>
        <taxon>Neoteleostei</taxon>
        <taxon>Acanthomorphata</taxon>
        <taxon>Ovalentaria</taxon>
        <taxon>Atherinomorphae</taxon>
        <taxon>Cyprinodontiformes</taxon>
        <taxon>Nothobranchiidae</taxon>
        <taxon>Nothobranchius</taxon>
    </lineage>
</organism>